<evidence type="ECO:0000313" key="2">
    <source>
        <dbReference type="EMBL" id="GHH06744.1"/>
    </source>
</evidence>
<dbReference type="InterPro" id="IPR000182">
    <property type="entry name" value="GNAT_dom"/>
</dbReference>
<sequence length="308" mass="33665">MTDIAESIESMRQLAAVWRRMVLDRDPVADVRDLPGIAVRWADCDFAFWNCLTLTETGVNAVLLERRLHEAAEIMRAKRRSGFLWLFEDLLAPDASAKLDAATEHAGLTFAFPGRGMAGDLLPIPEPVHPELTFRRVTADEHLDAYADLNSRAYGFSLEDGRDGISGSSLWKSDVYAYLGLKDGEPVTCAATVEQDGCLFVILVATAPEFERRGFGEAVTRKALYEGARATGLKRTTLHATVAGAPVYPRIGFRPNSAIRFLTVASWGILDSAAGYGIVNDSVDLLSSRASGLSDVRTSANRQNPMNR</sequence>
<dbReference type="EMBL" id="BNAY01000001">
    <property type="protein sequence ID" value="GHH06744.1"/>
    <property type="molecule type" value="Genomic_DNA"/>
</dbReference>
<evidence type="ECO:0000259" key="1">
    <source>
        <dbReference type="PROSITE" id="PS51186"/>
    </source>
</evidence>
<comment type="caution">
    <text evidence="2">The sequence shown here is derived from an EMBL/GenBank/DDBJ whole genome shotgun (WGS) entry which is preliminary data.</text>
</comment>
<evidence type="ECO:0000313" key="3">
    <source>
        <dbReference type="Proteomes" id="UP000635387"/>
    </source>
</evidence>
<dbReference type="InterPro" id="IPR016181">
    <property type="entry name" value="Acyl_CoA_acyltransferase"/>
</dbReference>
<dbReference type="Pfam" id="PF00583">
    <property type="entry name" value="Acetyltransf_1"/>
    <property type="match status" value="1"/>
</dbReference>
<dbReference type="Gene3D" id="3.40.630.30">
    <property type="match status" value="1"/>
</dbReference>
<dbReference type="RefSeq" id="WP_229907620.1">
    <property type="nucleotide sequence ID" value="NZ_BNAY01000001.1"/>
</dbReference>
<feature type="domain" description="N-acetyltransferase" evidence="1">
    <location>
        <begin position="132"/>
        <end position="276"/>
    </location>
</feature>
<dbReference type="PROSITE" id="PS51186">
    <property type="entry name" value="GNAT"/>
    <property type="match status" value="1"/>
</dbReference>
<reference evidence="3" key="1">
    <citation type="journal article" date="2019" name="Int. J. Syst. Evol. Microbiol.">
        <title>The Global Catalogue of Microorganisms (GCM) 10K type strain sequencing project: providing services to taxonomists for standard genome sequencing and annotation.</title>
        <authorList>
            <consortium name="The Broad Institute Genomics Platform"/>
            <consortium name="The Broad Institute Genome Sequencing Center for Infectious Disease"/>
            <person name="Wu L."/>
            <person name="Ma J."/>
        </authorList>
    </citation>
    <scope>NUCLEOTIDE SEQUENCE [LARGE SCALE GENOMIC DNA]</scope>
    <source>
        <strain evidence="3">CGMCC 4.7683</strain>
    </source>
</reference>
<name>A0ABQ3L6E4_9PSEU</name>
<proteinExistence type="predicted"/>
<gene>
    <name evidence="2" type="ORF">GCM10017790_12650</name>
</gene>
<dbReference type="SUPFAM" id="SSF55729">
    <property type="entry name" value="Acyl-CoA N-acyltransferases (Nat)"/>
    <property type="match status" value="1"/>
</dbReference>
<protein>
    <recommendedName>
        <fullName evidence="1">N-acetyltransferase domain-containing protein</fullName>
    </recommendedName>
</protein>
<dbReference type="CDD" id="cd04301">
    <property type="entry name" value="NAT_SF"/>
    <property type="match status" value="1"/>
</dbReference>
<accession>A0ABQ3L6E4</accession>
<organism evidence="2 3">
    <name type="scientific">Amycolatopsis oliviviridis</name>
    <dbReference type="NCBI Taxonomy" id="1471590"/>
    <lineage>
        <taxon>Bacteria</taxon>
        <taxon>Bacillati</taxon>
        <taxon>Actinomycetota</taxon>
        <taxon>Actinomycetes</taxon>
        <taxon>Pseudonocardiales</taxon>
        <taxon>Pseudonocardiaceae</taxon>
        <taxon>Amycolatopsis</taxon>
    </lineage>
</organism>
<dbReference type="Proteomes" id="UP000635387">
    <property type="component" value="Unassembled WGS sequence"/>
</dbReference>
<keyword evidence="3" id="KW-1185">Reference proteome</keyword>